<dbReference type="Gene3D" id="1.25.40.10">
    <property type="entry name" value="Tetratricopeptide repeat domain"/>
    <property type="match status" value="1"/>
</dbReference>
<dbReference type="Proteomes" id="UP000053257">
    <property type="component" value="Unassembled WGS sequence"/>
</dbReference>
<gene>
    <name evidence="3" type="ORF">PHLGIDRAFT_110955</name>
</gene>
<dbReference type="Pfam" id="PF01535">
    <property type="entry name" value="PPR"/>
    <property type="match status" value="1"/>
</dbReference>
<accession>A0A0C3PDK0</accession>
<dbReference type="NCBIfam" id="TIGR00756">
    <property type="entry name" value="PPR"/>
    <property type="match status" value="1"/>
</dbReference>
<sequence length="411" mass="46608">MWATTRHGFHDYGEQLRTGLLKLYGSVPTKFDAGKLDGLADLGNIDDVQATWDAYRSAEPSGLPHADICRAYMSALLKAERPEDAMRVFEDVRRRMGEVSNIAPEASLLRLYHVALEVLLRQSEIAEAQSILVDMQNRGPHPSVVTYNILLRHLAVLKQAKQLESIFTRMRTDGLHPNKESYSWLIVGLRTVHSDATRRVLEMMKADGALEANGATFGWMIRFLTGKKFVQNEEAFLAAVDILNFLNGHMSGPLRPTEIGIVRVLCAIERRVWADPAFESLLREAIASVARRHGRDILGRSQNAYEIITACLQNPTPAATQRAWQYYREHAGPVPKGHQYPLHIPMEDTWIELLDGFRKRGEWGLADSLVKEIEAYEQFTTFTTQGLLWSRKLVRQRSSADKSFEKYSNTM</sequence>
<evidence type="ECO:0000313" key="3">
    <source>
        <dbReference type="EMBL" id="KIP03383.1"/>
    </source>
</evidence>
<dbReference type="InterPro" id="IPR051222">
    <property type="entry name" value="PPR/CCM1_RNA-binding"/>
</dbReference>
<protein>
    <recommendedName>
        <fullName evidence="5">Pentacotripeptide-repeat region of PRORP domain-containing protein</fullName>
    </recommendedName>
</protein>
<feature type="repeat" description="PPR" evidence="2">
    <location>
        <begin position="143"/>
        <end position="177"/>
    </location>
</feature>
<keyword evidence="1" id="KW-0677">Repeat</keyword>
<keyword evidence="4" id="KW-1185">Reference proteome</keyword>
<dbReference type="PANTHER" id="PTHR47942:SF63">
    <property type="entry name" value="PENTATRICOPEPTIDE REPEAT-CONTAINING PROTEIN"/>
    <property type="match status" value="1"/>
</dbReference>
<dbReference type="PANTHER" id="PTHR47942">
    <property type="entry name" value="TETRATRICOPEPTIDE REPEAT (TPR)-LIKE SUPERFAMILY PROTEIN-RELATED"/>
    <property type="match status" value="1"/>
</dbReference>
<evidence type="ECO:0000256" key="2">
    <source>
        <dbReference type="PROSITE-ProRule" id="PRU00708"/>
    </source>
</evidence>
<reference evidence="3 4" key="1">
    <citation type="journal article" date="2014" name="PLoS Genet.">
        <title>Analysis of the Phlebiopsis gigantea genome, transcriptome and secretome provides insight into its pioneer colonization strategies of wood.</title>
        <authorList>
            <person name="Hori C."/>
            <person name="Ishida T."/>
            <person name="Igarashi K."/>
            <person name="Samejima M."/>
            <person name="Suzuki H."/>
            <person name="Master E."/>
            <person name="Ferreira P."/>
            <person name="Ruiz-Duenas F.J."/>
            <person name="Held B."/>
            <person name="Canessa P."/>
            <person name="Larrondo L.F."/>
            <person name="Schmoll M."/>
            <person name="Druzhinina I.S."/>
            <person name="Kubicek C.P."/>
            <person name="Gaskell J.A."/>
            <person name="Kersten P."/>
            <person name="St John F."/>
            <person name="Glasner J."/>
            <person name="Sabat G."/>
            <person name="Splinter BonDurant S."/>
            <person name="Syed K."/>
            <person name="Yadav J."/>
            <person name="Mgbeahuruike A.C."/>
            <person name="Kovalchuk A."/>
            <person name="Asiegbu F.O."/>
            <person name="Lackner G."/>
            <person name="Hoffmeister D."/>
            <person name="Rencoret J."/>
            <person name="Gutierrez A."/>
            <person name="Sun H."/>
            <person name="Lindquist E."/>
            <person name="Barry K."/>
            <person name="Riley R."/>
            <person name="Grigoriev I.V."/>
            <person name="Henrissat B."/>
            <person name="Kues U."/>
            <person name="Berka R.M."/>
            <person name="Martinez A.T."/>
            <person name="Covert S.F."/>
            <person name="Blanchette R.A."/>
            <person name="Cullen D."/>
        </authorList>
    </citation>
    <scope>NUCLEOTIDE SEQUENCE [LARGE SCALE GENOMIC DNA]</scope>
    <source>
        <strain evidence="3 4">11061_1 CR5-6</strain>
    </source>
</reference>
<proteinExistence type="predicted"/>
<dbReference type="OrthoDB" id="185373at2759"/>
<organism evidence="3 4">
    <name type="scientific">Phlebiopsis gigantea (strain 11061_1 CR5-6)</name>
    <name type="common">White-rot fungus</name>
    <name type="synonym">Peniophora gigantea</name>
    <dbReference type="NCBI Taxonomy" id="745531"/>
    <lineage>
        <taxon>Eukaryota</taxon>
        <taxon>Fungi</taxon>
        <taxon>Dikarya</taxon>
        <taxon>Basidiomycota</taxon>
        <taxon>Agaricomycotina</taxon>
        <taxon>Agaricomycetes</taxon>
        <taxon>Polyporales</taxon>
        <taxon>Phanerochaetaceae</taxon>
        <taxon>Phlebiopsis</taxon>
    </lineage>
</organism>
<evidence type="ECO:0008006" key="5">
    <source>
        <dbReference type="Google" id="ProtNLM"/>
    </source>
</evidence>
<dbReference type="Pfam" id="PF13812">
    <property type="entry name" value="PPR_3"/>
    <property type="match status" value="1"/>
</dbReference>
<dbReference type="EMBL" id="KN840619">
    <property type="protein sequence ID" value="KIP03383.1"/>
    <property type="molecule type" value="Genomic_DNA"/>
</dbReference>
<evidence type="ECO:0000313" key="4">
    <source>
        <dbReference type="Proteomes" id="UP000053257"/>
    </source>
</evidence>
<name>A0A0C3PDK0_PHLG1</name>
<dbReference type="InterPro" id="IPR002885">
    <property type="entry name" value="PPR_rpt"/>
</dbReference>
<dbReference type="PROSITE" id="PS51375">
    <property type="entry name" value="PPR"/>
    <property type="match status" value="1"/>
</dbReference>
<dbReference type="HOGENOM" id="CLU_669224_0_0_1"/>
<dbReference type="InterPro" id="IPR011990">
    <property type="entry name" value="TPR-like_helical_dom_sf"/>
</dbReference>
<dbReference type="AlphaFoldDB" id="A0A0C3PDK0"/>
<dbReference type="STRING" id="745531.A0A0C3PDK0"/>
<evidence type="ECO:0000256" key="1">
    <source>
        <dbReference type="ARBA" id="ARBA00022737"/>
    </source>
</evidence>